<dbReference type="InterPro" id="IPR018305">
    <property type="entry name" value="Ribosomal_m50"/>
</dbReference>
<dbReference type="GO" id="GO:0005739">
    <property type="term" value="C:mitochondrion"/>
    <property type="evidence" value="ECO:0007669"/>
    <property type="project" value="UniProtKB-SubCell"/>
</dbReference>
<evidence type="ECO:0000256" key="6">
    <source>
        <dbReference type="ARBA" id="ARBA00035183"/>
    </source>
</evidence>
<proteinExistence type="inferred from homology"/>
<dbReference type="Proteomes" id="UP000226192">
    <property type="component" value="Unassembled WGS sequence"/>
</dbReference>
<comment type="similarity">
    <text evidence="2">Belongs to the mitochondrion-specific ribosomal protein mL50 family.</text>
</comment>
<name>A0A2C5YG70_9HYPO</name>
<dbReference type="STRING" id="1399860.A0A2C5YG70"/>
<gene>
    <name evidence="8" type="ORF">CDD81_6965</name>
</gene>
<organism evidence="8 9">
    <name type="scientific">Ophiocordyceps australis</name>
    <dbReference type="NCBI Taxonomy" id="1399860"/>
    <lineage>
        <taxon>Eukaryota</taxon>
        <taxon>Fungi</taxon>
        <taxon>Dikarya</taxon>
        <taxon>Ascomycota</taxon>
        <taxon>Pezizomycotina</taxon>
        <taxon>Sordariomycetes</taxon>
        <taxon>Hypocreomycetidae</taxon>
        <taxon>Hypocreales</taxon>
        <taxon>Ophiocordycipitaceae</taxon>
        <taxon>Ophiocordyceps</taxon>
    </lineage>
</organism>
<reference evidence="8 9" key="1">
    <citation type="submission" date="2017-06" db="EMBL/GenBank/DDBJ databases">
        <title>Ant-infecting Ophiocordyceps genomes reveal a high diversity of potential behavioral manipulation genes and a possible major role for enterotoxins.</title>
        <authorList>
            <person name="De Bekker C."/>
            <person name="Evans H.C."/>
            <person name="Brachmann A."/>
            <person name="Hughes D.P."/>
        </authorList>
    </citation>
    <scope>NUCLEOTIDE SEQUENCE [LARGE SCALE GENOMIC DNA]</scope>
    <source>
        <strain evidence="8 9">Map64</strain>
    </source>
</reference>
<keyword evidence="3" id="KW-0689">Ribosomal protein</keyword>
<dbReference type="OrthoDB" id="6220758at2759"/>
<evidence type="ECO:0000256" key="1">
    <source>
        <dbReference type="ARBA" id="ARBA00004173"/>
    </source>
</evidence>
<evidence type="ECO:0000313" key="9">
    <source>
        <dbReference type="Proteomes" id="UP000226192"/>
    </source>
</evidence>
<keyword evidence="5" id="KW-0687">Ribonucleoprotein</keyword>
<sequence>MPRDWLRRAIWKQKPTKVGAKQQAQEDQQVEEAVTNQEGSVVIDDASIAPTRQDAEKKLHSRHTDPLKGLLPRRYETDNEYNVEVIDPTYVRATKAFELERTVPPRLWWNQKGYWGPESQFKAFTYATKLEDNAQMEVYLRRAVIELLALHKTGLYAELAFKKWRVGGKKHLNQALSVGVDVVDGKAQLTGDVLAVVNSLQHAVEESEAPERMAINEARQVLKAWDSSWKSLVVDDSMKFLLRKRLYQLTGNLIPDAKAGAARTVKHLMTLVAKKAAPEKLADELKRRGDLKQLANVKVHKTKLGLIEKEVALGRWKIIRQELRKRDLPIIGRSVLPQNKERKWMRGEK</sequence>
<comment type="caution">
    <text evidence="8">The sequence shown here is derived from an EMBL/GenBank/DDBJ whole genome shotgun (WGS) entry which is preliminary data.</text>
</comment>
<evidence type="ECO:0000256" key="5">
    <source>
        <dbReference type="ARBA" id="ARBA00023274"/>
    </source>
</evidence>
<feature type="compositionally biased region" description="Low complexity" evidence="7">
    <location>
        <begin position="18"/>
        <end position="34"/>
    </location>
</feature>
<evidence type="ECO:0000256" key="2">
    <source>
        <dbReference type="ARBA" id="ARBA00008860"/>
    </source>
</evidence>
<feature type="region of interest" description="Disordered" evidence="7">
    <location>
        <begin position="16"/>
        <end position="37"/>
    </location>
</feature>
<dbReference type="EMBL" id="NJET01000007">
    <property type="protein sequence ID" value="PHH66490.1"/>
    <property type="molecule type" value="Genomic_DNA"/>
</dbReference>
<evidence type="ECO:0000256" key="7">
    <source>
        <dbReference type="SAM" id="MobiDB-lite"/>
    </source>
</evidence>
<evidence type="ECO:0000313" key="8">
    <source>
        <dbReference type="EMBL" id="PHH66490.1"/>
    </source>
</evidence>
<accession>A0A2C5YG70</accession>
<keyword evidence="9" id="KW-1185">Reference proteome</keyword>
<dbReference type="AlphaFoldDB" id="A0A2C5YG70"/>
<dbReference type="Pfam" id="PF10501">
    <property type="entry name" value="Ribosomal_L50"/>
    <property type="match status" value="1"/>
</dbReference>
<dbReference type="GO" id="GO:1990904">
    <property type="term" value="C:ribonucleoprotein complex"/>
    <property type="evidence" value="ECO:0007669"/>
    <property type="project" value="UniProtKB-KW"/>
</dbReference>
<comment type="subcellular location">
    <subcellularLocation>
        <location evidence="1">Mitochondrion</location>
    </subcellularLocation>
</comment>
<evidence type="ECO:0000256" key="4">
    <source>
        <dbReference type="ARBA" id="ARBA00023128"/>
    </source>
</evidence>
<keyword evidence="4" id="KW-0496">Mitochondrion</keyword>
<protein>
    <recommendedName>
        <fullName evidence="6">Large ribosomal subunit protein mL50</fullName>
    </recommendedName>
</protein>
<dbReference type="GO" id="GO:0005840">
    <property type="term" value="C:ribosome"/>
    <property type="evidence" value="ECO:0007669"/>
    <property type="project" value="UniProtKB-KW"/>
</dbReference>
<evidence type="ECO:0000256" key="3">
    <source>
        <dbReference type="ARBA" id="ARBA00022980"/>
    </source>
</evidence>